<dbReference type="RefSeq" id="WP_184431386.1">
    <property type="nucleotide sequence ID" value="NZ_JACIGI010000003.1"/>
</dbReference>
<accession>A0A7W6RY97</accession>
<reference evidence="1 2" key="1">
    <citation type="submission" date="2020-08" db="EMBL/GenBank/DDBJ databases">
        <title>Genome sequencing of Purple Non-Sulfur Bacteria from various extreme environments.</title>
        <authorList>
            <person name="Mayer M."/>
        </authorList>
    </citation>
    <scope>NUCLEOTIDE SEQUENCE [LARGE SCALE GENOMIC DNA]</scope>
    <source>
        <strain evidence="1 2">JA135</strain>
    </source>
</reference>
<proteinExistence type="predicted"/>
<dbReference type="EMBL" id="JACIGI010000003">
    <property type="protein sequence ID" value="MBB4284799.1"/>
    <property type="molecule type" value="Genomic_DNA"/>
</dbReference>
<name>A0A7W6RY97_9PROT</name>
<sequence>MPGLLVLQSHAPAPPAWMARCVASVRAWAAAGGHAYRCTGDALFDRLPAPLRAKTAGCGAMAADLARLLWIREALAEGTWDRVAWLDADVFVFAGQRLDLRVETTHAFGREVWVEPAGSGLRVRRHVHNAVCVFGPDDPVLPFLIHAVTGLLTRAEVGCVSPQLVGPKLLSHLNGVAAFALVESVGMASPLVLRDLAAGGGPAWDALVGAHAAPLAALNLCASLAGRTVDGVAVTDALLTTAMDRLARPA</sequence>
<comment type="caution">
    <text evidence="1">The sequence shown here is derived from an EMBL/GenBank/DDBJ whole genome shotgun (WGS) entry which is preliminary data.</text>
</comment>
<evidence type="ECO:0008006" key="3">
    <source>
        <dbReference type="Google" id="ProtNLM"/>
    </source>
</evidence>
<dbReference type="Proteomes" id="UP000555728">
    <property type="component" value="Unassembled WGS sequence"/>
</dbReference>
<evidence type="ECO:0000313" key="2">
    <source>
        <dbReference type="Proteomes" id="UP000555728"/>
    </source>
</evidence>
<protein>
    <recommendedName>
        <fullName evidence="3">Galactosyltransferase Lgt5</fullName>
    </recommendedName>
</protein>
<organism evidence="1 2">
    <name type="scientific">Roseospira goensis</name>
    <dbReference type="NCBI Taxonomy" id="391922"/>
    <lineage>
        <taxon>Bacteria</taxon>
        <taxon>Pseudomonadati</taxon>
        <taxon>Pseudomonadota</taxon>
        <taxon>Alphaproteobacteria</taxon>
        <taxon>Rhodospirillales</taxon>
        <taxon>Rhodospirillaceae</taxon>
        <taxon>Roseospira</taxon>
    </lineage>
</organism>
<evidence type="ECO:0000313" key="1">
    <source>
        <dbReference type="EMBL" id="MBB4284799.1"/>
    </source>
</evidence>
<keyword evidence="2" id="KW-1185">Reference proteome</keyword>
<gene>
    <name evidence="1" type="ORF">GGD88_000510</name>
</gene>
<dbReference type="AlphaFoldDB" id="A0A7W6RY97"/>